<evidence type="ECO:0000313" key="3">
    <source>
        <dbReference type="Proteomes" id="UP001183246"/>
    </source>
</evidence>
<evidence type="ECO:0000256" key="1">
    <source>
        <dbReference type="SAM" id="MobiDB-lite"/>
    </source>
</evidence>
<dbReference type="EMBL" id="JAVREL010000003">
    <property type="protein sequence ID" value="MDT0342287.1"/>
    <property type="molecule type" value="Genomic_DNA"/>
</dbReference>
<protein>
    <recommendedName>
        <fullName evidence="4">Nucleotide exchange factor GrpE</fullName>
    </recommendedName>
</protein>
<dbReference type="RefSeq" id="WP_311703431.1">
    <property type="nucleotide sequence ID" value="NZ_JAVREL010000003.1"/>
</dbReference>
<evidence type="ECO:0000313" key="2">
    <source>
        <dbReference type="EMBL" id="MDT0342287.1"/>
    </source>
</evidence>
<reference evidence="3" key="1">
    <citation type="submission" date="2023-07" db="EMBL/GenBank/DDBJ databases">
        <title>30 novel species of actinomycetes from the DSMZ collection.</title>
        <authorList>
            <person name="Nouioui I."/>
        </authorList>
    </citation>
    <scope>NUCLEOTIDE SEQUENCE [LARGE SCALE GENOMIC DNA]</scope>
    <source>
        <strain evidence="3">DSM 44938</strain>
    </source>
</reference>
<gene>
    <name evidence="2" type="ORF">RM590_06560</name>
</gene>
<keyword evidence="3" id="KW-1185">Reference proteome</keyword>
<comment type="caution">
    <text evidence="2">The sequence shown here is derived from an EMBL/GenBank/DDBJ whole genome shotgun (WGS) entry which is preliminary data.</text>
</comment>
<sequence length="47" mass="5234">MTTPPEPAPDDGDGERADSDAEVEDLGVQLARWKTQVDEHLKNLERT</sequence>
<name>A0ABU2ML13_9ACTN</name>
<proteinExistence type="predicted"/>
<evidence type="ECO:0008006" key="4">
    <source>
        <dbReference type="Google" id="ProtNLM"/>
    </source>
</evidence>
<accession>A0ABU2ML13</accession>
<organism evidence="2 3">
    <name type="scientific">Streptomyces litchfieldiae</name>
    <dbReference type="NCBI Taxonomy" id="3075543"/>
    <lineage>
        <taxon>Bacteria</taxon>
        <taxon>Bacillati</taxon>
        <taxon>Actinomycetota</taxon>
        <taxon>Actinomycetes</taxon>
        <taxon>Kitasatosporales</taxon>
        <taxon>Streptomycetaceae</taxon>
        <taxon>Streptomyces</taxon>
    </lineage>
</organism>
<feature type="region of interest" description="Disordered" evidence="1">
    <location>
        <begin position="1"/>
        <end position="22"/>
    </location>
</feature>
<dbReference type="Proteomes" id="UP001183246">
    <property type="component" value="Unassembled WGS sequence"/>
</dbReference>